<sequence length="294" mass="31280">MSDDALFTLQSHFHRGAYVSALSLASSSDASLSSSPRAALYGARAALALNDVSSALSLLSSSPPSSAAKALRSLVRFTQANQLADEGAMESAIGEMEQIKDEVVVGEPEEYVVDIALATALAQVQRYEEALIHLGVGEGRKEIEWCVFRERAWLRTALAANILLRIHRADLAQKEYAAARQWADDSLLIQLIEAYLGLTSGGRAAQQAYYVYDELAADPAYVASATAVPALVGKAVAMLVQGDRKGAAETLMLAKGLLRAAAPTHELLARHDAANEAFDAALLRREVEGVSLGA</sequence>
<comment type="similarity">
    <text evidence="3">Belongs to the COPE family.</text>
</comment>
<evidence type="ECO:0000256" key="4">
    <source>
        <dbReference type="ARBA" id="ARBA00022448"/>
    </source>
</evidence>
<evidence type="ECO:0000256" key="9">
    <source>
        <dbReference type="ARBA" id="ARBA00023136"/>
    </source>
</evidence>
<evidence type="ECO:0000256" key="5">
    <source>
        <dbReference type="ARBA" id="ARBA00022490"/>
    </source>
</evidence>
<dbReference type="PANTHER" id="PTHR10805:SF0">
    <property type="entry name" value="COATOMER SUBUNIT EPSILON"/>
    <property type="match status" value="1"/>
</dbReference>
<dbReference type="GO" id="GO:0006890">
    <property type="term" value="P:retrograde vesicle-mediated transport, Golgi to endoplasmic reticulum"/>
    <property type="evidence" value="ECO:0007669"/>
    <property type="project" value="InterPro"/>
</dbReference>
<evidence type="ECO:0000256" key="7">
    <source>
        <dbReference type="ARBA" id="ARBA00022927"/>
    </source>
</evidence>
<dbReference type="GO" id="GO:0000139">
    <property type="term" value="C:Golgi membrane"/>
    <property type="evidence" value="ECO:0007669"/>
    <property type="project" value="UniProtKB-SubCell"/>
</dbReference>
<gene>
    <name evidence="11" type="ORF">FA09DRAFT_326454</name>
</gene>
<dbReference type="PANTHER" id="PTHR10805">
    <property type="entry name" value="COATOMER SUBUNIT EPSILON"/>
    <property type="match status" value="1"/>
</dbReference>
<evidence type="ECO:0000256" key="10">
    <source>
        <dbReference type="ARBA" id="ARBA00023329"/>
    </source>
</evidence>
<protein>
    <recommendedName>
        <fullName evidence="13">Coatomer subunit epsilon</fullName>
    </recommendedName>
</protein>
<dbReference type="GeneID" id="37268758"/>
<dbReference type="AlphaFoldDB" id="A0A316Z6D0"/>
<evidence type="ECO:0000256" key="3">
    <source>
        <dbReference type="ARBA" id="ARBA00008827"/>
    </source>
</evidence>
<dbReference type="InterPro" id="IPR006822">
    <property type="entry name" value="Coatomer_esu"/>
</dbReference>
<dbReference type="Proteomes" id="UP000245946">
    <property type="component" value="Unassembled WGS sequence"/>
</dbReference>
<proteinExistence type="inferred from homology"/>
<evidence type="ECO:0000256" key="6">
    <source>
        <dbReference type="ARBA" id="ARBA00022892"/>
    </source>
</evidence>
<keyword evidence="5" id="KW-0963">Cytoplasm</keyword>
<dbReference type="GO" id="GO:0005198">
    <property type="term" value="F:structural molecule activity"/>
    <property type="evidence" value="ECO:0007669"/>
    <property type="project" value="InterPro"/>
</dbReference>
<organism evidence="11 12">
    <name type="scientific">Tilletiopsis washingtonensis</name>
    <dbReference type="NCBI Taxonomy" id="58919"/>
    <lineage>
        <taxon>Eukaryota</taxon>
        <taxon>Fungi</taxon>
        <taxon>Dikarya</taxon>
        <taxon>Basidiomycota</taxon>
        <taxon>Ustilaginomycotina</taxon>
        <taxon>Exobasidiomycetes</taxon>
        <taxon>Entylomatales</taxon>
        <taxon>Entylomatales incertae sedis</taxon>
        <taxon>Tilletiopsis</taxon>
    </lineage>
</organism>
<dbReference type="GO" id="GO:0006891">
    <property type="term" value="P:intra-Golgi vesicle-mediated transport"/>
    <property type="evidence" value="ECO:0007669"/>
    <property type="project" value="TreeGrafter"/>
</dbReference>
<evidence type="ECO:0000256" key="2">
    <source>
        <dbReference type="ARBA" id="ARBA00004347"/>
    </source>
</evidence>
<accession>A0A316Z6D0</accession>
<evidence type="ECO:0000313" key="12">
    <source>
        <dbReference type="Proteomes" id="UP000245946"/>
    </source>
</evidence>
<dbReference type="InterPro" id="IPR011990">
    <property type="entry name" value="TPR-like_helical_dom_sf"/>
</dbReference>
<dbReference type="OrthoDB" id="310217at2759"/>
<keyword evidence="8" id="KW-0333">Golgi apparatus</keyword>
<dbReference type="EMBL" id="KZ819302">
    <property type="protein sequence ID" value="PWN95775.1"/>
    <property type="molecule type" value="Genomic_DNA"/>
</dbReference>
<keyword evidence="7" id="KW-0653">Protein transport</keyword>
<comment type="subcellular location">
    <subcellularLocation>
        <location evidence="2">Cytoplasmic vesicle</location>
        <location evidence="2">COPI-coated vesicle membrane</location>
        <topology evidence="2">Peripheral membrane protein</topology>
        <orientation evidence="2">Cytoplasmic side</orientation>
    </subcellularLocation>
    <subcellularLocation>
        <location evidence="1">Golgi apparatus membrane</location>
        <topology evidence="1">Peripheral membrane protein</topology>
        <orientation evidence="1">Cytoplasmic side</orientation>
    </subcellularLocation>
</comment>
<keyword evidence="10" id="KW-0968">Cytoplasmic vesicle</keyword>
<reference evidence="11 12" key="1">
    <citation type="journal article" date="2018" name="Mol. Biol. Evol.">
        <title>Broad Genomic Sampling Reveals a Smut Pathogenic Ancestry of the Fungal Clade Ustilaginomycotina.</title>
        <authorList>
            <person name="Kijpornyongpan T."/>
            <person name="Mondo S.J."/>
            <person name="Barry K."/>
            <person name="Sandor L."/>
            <person name="Lee J."/>
            <person name="Lipzen A."/>
            <person name="Pangilinan J."/>
            <person name="LaButti K."/>
            <person name="Hainaut M."/>
            <person name="Henrissat B."/>
            <person name="Grigoriev I.V."/>
            <person name="Spatafora J.W."/>
            <person name="Aime M.C."/>
        </authorList>
    </citation>
    <scope>NUCLEOTIDE SEQUENCE [LARGE SCALE GENOMIC DNA]</scope>
    <source>
        <strain evidence="11 12">MCA 4186</strain>
    </source>
</reference>
<evidence type="ECO:0008006" key="13">
    <source>
        <dbReference type="Google" id="ProtNLM"/>
    </source>
</evidence>
<keyword evidence="4" id="KW-0813">Transport</keyword>
<evidence type="ECO:0000256" key="8">
    <source>
        <dbReference type="ARBA" id="ARBA00023034"/>
    </source>
</evidence>
<dbReference type="GO" id="GO:0030126">
    <property type="term" value="C:COPI vesicle coat"/>
    <property type="evidence" value="ECO:0007669"/>
    <property type="project" value="TreeGrafter"/>
</dbReference>
<dbReference type="RefSeq" id="XP_025596054.1">
    <property type="nucleotide sequence ID" value="XM_025741214.1"/>
</dbReference>
<keyword evidence="9" id="KW-0472">Membrane</keyword>
<evidence type="ECO:0000313" key="11">
    <source>
        <dbReference type="EMBL" id="PWN95775.1"/>
    </source>
</evidence>
<dbReference type="Pfam" id="PF04733">
    <property type="entry name" value="Coatomer_E"/>
    <property type="match status" value="1"/>
</dbReference>
<keyword evidence="12" id="KW-1185">Reference proteome</keyword>
<dbReference type="GO" id="GO:0006888">
    <property type="term" value="P:endoplasmic reticulum to Golgi vesicle-mediated transport"/>
    <property type="evidence" value="ECO:0007669"/>
    <property type="project" value="TreeGrafter"/>
</dbReference>
<dbReference type="STRING" id="58919.A0A316Z6D0"/>
<evidence type="ECO:0000256" key="1">
    <source>
        <dbReference type="ARBA" id="ARBA00004255"/>
    </source>
</evidence>
<dbReference type="Gene3D" id="1.25.40.10">
    <property type="entry name" value="Tetratricopeptide repeat domain"/>
    <property type="match status" value="1"/>
</dbReference>
<keyword evidence="6" id="KW-0931">ER-Golgi transport</keyword>
<name>A0A316Z6D0_9BASI</name>
<dbReference type="GO" id="GO:0015031">
    <property type="term" value="P:protein transport"/>
    <property type="evidence" value="ECO:0007669"/>
    <property type="project" value="UniProtKB-KW"/>
</dbReference>